<dbReference type="KEGG" id="dpp:DICPUDRAFT_155142"/>
<dbReference type="InterPro" id="IPR001736">
    <property type="entry name" value="PLipase_D/transphosphatidylase"/>
</dbReference>
<dbReference type="VEuPathDB" id="AmoebaDB:DICPUDRAFT_155142"/>
<dbReference type="CDD" id="cd09105">
    <property type="entry name" value="PLDc_vPLD1_2_like_2"/>
    <property type="match status" value="1"/>
</dbReference>
<reference evidence="9" key="1">
    <citation type="journal article" date="2011" name="Genome Biol.">
        <title>Comparative genomics of the social amoebae Dictyostelium discoideum and Dictyostelium purpureum.</title>
        <authorList>
            <consortium name="US DOE Joint Genome Institute (JGI-PGF)"/>
            <person name="Sucgang R."/>
            <person name="Kuo A."/>
            <person name="Tian X."/>
            <person name="Salerno W."/>
            <person name="Parikh A."/>
            <person name="Feasley C.L."/>
            <person name="Dalin E."/>
            <person name="Tu H."/>
            <person name="Huang E."/>
            <person name="Barry K."/>
            <person name="Lindquist E."/>
            <person name="Shapiro H."/>
            <person name="Bruce D."/>
            <person name="Schmutz J."/>
            <person name="Salamov A."/>
            <person name="Fey P."/>
            <person name="Gaudet P."/>
            <person name="Anjard C."/>
            <person name="Babu M.M."/>
            <person name="Basu S."/>
            <person name="Bushmanova Y."/>
            <person name="van der Wel H."/>
            <person name="Katoh-Kurasawa M."/>
            <person name="Dinh C."/>
            <person name="Coutinho P.M."/>
            <person name="Saito T."/>
            <person name="Elias M."/>
            <person name="Schaap P."/>
            <person name="Kay R.R."/>
            <person name="Henrissat B."/>
            <person name="Eichinger L."/>
            <person name="Rivero F."/>
            <person name="Putnam N.H."/>
            <person name="West C.M."/>
            <person name="Loomis W.F."/>
            <person name="Chisholm R.L."/>
            <person name="Shaulsky G."/>
            <person name="Strassmann J.E."/>
            <person name="Queller D.C."/>
            <person name="Kuspa A."/>
            <person name="Grigoriev I.V."/>
        </authorList>
    </citation>
    <scope>NUCLEOTIDE SEQUENCE [LARGE SCALE GENOMIC DNA]</scope>
    <source>
        <strain evidence="9">QSDP1</strain>
    </source>
</reference>
<gene>
    <name evidence="8" type="ORF">DICPUDRAFT_155142</name>
</gene>
<keyword evidence="2" id="KW-0677">Repeat</keyword>
<dbReference type="Proteomes" id="UP000001064">
    <property type="component" value="Unassembled WGS sequence"/>
</dbReference>
<feature type="region of interest" description="Disordered" evidence="6">
    <location>
        <begin position="216"/>
        <end position="281"/>
    </location>
</feature>
<dbReference type="SUPFAM" id="SSF56024">
    <property type="entry name" value="Phospholipase D/nuclease"/>
    <property type="match status" value="2"/>
</dbReference>
<evidence type="ECO:0000256" key="2">
    <source>
        <dbReference type="ARBA" id="ARBA00022737"/>
    </source>
</evidence>
<evidence type="ECO:0000313" key="8">
    <source>
        <dbReference type="EMBL" id="EGC32863.1"/>
    </source>
</evidence>
<feature type="compositionally biased region" description="Low complexity" evidence="6">
    <location>
        <begin position="143"/>
        <end position="156"/>
    </location>
</feature>
<evidence type="ECO:0000259" key="7">
    <source>
        <dbReference type="PROSITE" id="PS50035"/>
    </source>
</evidence>
<feature type="region of interest" description="Disordered" evidence="6">
    <location>
        <begin position="121"/>
        <end position="162"/>
    </location>
</feature>
<keyword evidence="4" id="KW-0442">Lipid degradation</keyword>
<keyword evidence="5" id="KW-0443">Lipid metabolism</keyword>
<feature type="domain" description="PLD phosphodiesterase" evidence="7">
    <location>
        <begin position="178"/>
        <end position="210"/>
    </location>
</feature>
<dbReference type="SMART" id="SM00155">
    <property type="entry name" value="PLDc"/>
    <property type="match status" value="2"/>
</dbReference>
<dbReference type="Gene3D" id="3.30.870.10">
    <property type="entry name" value="Endonuclease Chain A"/>
    <property type="match status" value="2"/>
</dbReference>
<sequence length="638" mass="74393">MNAEHSISILAWELTFSFGLVLTKNVESQLPLHVDPMSKWITLEDVLISKALDGVDVRIIVWRHELLSHLTRFLYLGEVTIEREVSKLEKRCNRLGVTCNVFHTHNMPGLDSEFANIDNPSLHYNAKNQHHKHKNNNHHHKQGNQNNNNNSNNNKNNSKEKQHTPSITVVIVGNPQGILSSHHEKLLLVDPECPDHCVAFTGGFDIARGRYDQPLHQIPKPYIPHINKPTSPPSPPANSNYHKLVQINANKQQPQQQQPQQHQQQNEQNEQELEPNKQPIRYTGRNVQPILRQIRFLWHDIQILLRGPSTQHLRLHFFQRWIHAFSQNVSITRTASLEVFPSSITCTKKHKPANSVKVAHNDPAKVYTQCSVRLFRTWKGVLDNNMMFDEYGKMILNAKEFLYIEHQYPFQNFTLTYYMCEALKANPNLHLLIVTPVKTDLPSGLVGELFDWSQDHIIKHLHLIHSIAPDRVGIYGLVRQDEETNRLKPIYIHSKLFIVDDLIFNVGSTNMDNMSFFHSSELCASIIEPRLAKETRIKLAKEHLGNHYRPSMDNNFIDMFNMFRKVSEENYERLRYKRLLIGRPISLTPVDKYEFILKKIYYPNKFTKLLFKMGLDTEEWLNKMFNPSSWMNLFKPKL</sequence>
<protein>
    <recommendedName>
        <fullName evidence="1">phospholipase D</fullName>
        <ecNumber evidence="1">3.1.4.4</ecNumber>
    </recommendedName>
</protein>
<keyword evidence="9" id="KW-1185">Reference proteome</keyword>
<dbReference type="GO" id="GO:0009395">
    <property type="term" value="P:phospholipid catabolic process"/>
    <property type="evidence" value="ECO:0000318"/>
    <property type="project" value="GO_Central"/>
</dbReference>
<feature type="compositionally biased region" description="Basic residues" evidence="6">
    <location>
        <begin position="128"/>
        <end position="142"/>
    </location>
</feature>
<dbReference type="GeneID" id="10508087"/>
<dbReference type="InterPro" id="IPR015679">
    <property type="entry name" value="PLipase_D_fam"/>
</dbReference>
<evidence type="ECO:0000256" key="3">
    <source>
        <dbReference type="ARBA" id="ARBA00022801"/>
    </source>
</evidence>
<feature type="domain" description="PLD phosphodiesterase" evidence="7">
    <location>
        <begin position="488"/>
        <end position="515"/>
    </location>
</feature>
<dbReference type="EMBL" id="GL871170">
    <property type="protein sequence ID" value="EGC32863.1"/>
    <property type="molecule type" value="Genomic_DNA"/>
</dbReference>
<name>F0ZT65_DICPU</name>
<dbReference type="FunFam" id="3.30.870.10:FF:000099">
    <property type="entry name" value="Phospholipase D1-like protein (PLD1)"/>
    <property type="match status" value="1"/>
</dbReference>
<accession>F0ZT65</accession>
<dbReference type="OrthoDB" id="14911at2759"/>
<dbReference type="PROSITE" id="PS50035">
    <property type="entry name" value="PLD"/>
    <property type="match status" value="2"/>
</dbReference>
<evidence type="ECO:0000256" key="4">
    <source>
        <dbReference type="ARBA" id="ARBA00022963"/>
    </source>
</evidence>
<dbReference type="EC" id="3.1.4.4" evidence="1"/>
<organism evidence="8 9">
    <name type="scientific">Dictyostelium purpureum</name>
    <name type="common">Slime mold</name>
    <dbReference type="NCBI Taxonomy" id="5786"/>
    <lineage>
        <taxon>Eukaryota</taxon>
        <taxon>Amoebozoa</taxon>
        <taxon>Evosea</taxon>
        <taxon>Eumycetozoa</taxon>
        <taxon>Dictyostelia</taxon>
        <taxon>Dictyosteliales</taxon>
        <taxon>Dictyosteliaceae</taxon>
        <taxon>Dictyostelium</taxon>
    </lineage>
</organism>
<feature type="compositionally biased region" description="Low complexity" evidence="6">
    <location>
        <begin position="250"/>
        <end position="268"/>
    </location>
</feature>
<dbReference type="AlphaFoldDB" id="F0ZT65"/>
<dbReference type="STRING" id="5786.F0ZT65"/>
<proteinExistence type="predicted"/>
<evidence type="ECO:0000313" key="9">
    <source>
        <dbReference type="Proteomes" id="UP000001064"/>
    </source>
</evidence>
<dbReference type="PANTHER" id="PTHR18896:SF168">
    <property type="entry name" value="PHOSPHOLIPASE D"/>
    <property type="match status" value="1"/>
</dbReference>
<evidence type="ECO:0000256" key="5">
    <source>
        <dbReference type="ARBA" id="ARBA00023098"/>
    </source>
</evidence>
<keyword evidence="3" id="KW-0378">Hydrolase</keyword>
<evidence type="ECO:0000256" key="1">
    <source>
        <dbReference type="ARBA" id="ARBA00012027"/>
    </source>
</evidence>
<dbReference type="eggNOG" id="KOG1329">
    <property type="taxonomic scope" value="Eukaryota"/>
</dbReference>
<evidence type="ECO:0000256" key="6">
    <source>
        <dbReference type="SAM" id="MobiDB-lite"/>
    </source>
</evidence>
<dbReference type="RefSeq" id="XP_003290615.1">
    <property type="nucleotide sequence ID" value="XM_003290567.1"/>
</dbReference>
<dbReference type="PANTHER" id="PTHR18896">
    <property type="entry name" value="PHOSPHOLIPASE D"/>
    <property type="match status" value="1"/>
</dbReference>
<dbReference type="GO" id="GO:0004630">
    <property type="term" value="F:phospholipase D activity"/>
    <property type="evidence" value="ECO:0000318"/>
    <property type="project" value="GO_Central"/>
</dbReference>
<dbReference type="InParanoid" id="F0ZT65"/>